<dbReference type="GO" id="GO:0005739">
    <property type="term" value="C:mitochondrion"/>
    <property type="evidence" value="ECO:0007669"/>
    <property type="project" value="TreeGrafter"/>
</dbReference>
<evidence type="ECO:0000256" key="3">
    <source>
        <dbReference type="ARBA" id="ARBA00022840"/>
    </source>
</evidence>
<evidence type="ECO:0000256" key="4">
    <source>
        <dbReference type="ARBA" id="ARBA00036539"/>
    </source>
</evidence>
<dbReference type="Pfam" id="PF01812">
    <property type="entry name" value="5-FTHF_cyc-lig"/>
    <property type="match status" value="1"/>
</dbReference>
<reference evidence="7" key="1">
    <citation type="journal article" date="2022" name="DNA Res.">
        <title>Genome analysis of five recently described species of the CUG-Ser clade uncovers Candida theae as a new hybrid lineage with pathogenic potential in the Candida parapsilosis species complex.</title>
        <authorList>
            <person name="Mixao V."/>
            <person name="Del Olmo V."/>
            <person name="Hegedusova E."/>
            <person name="Saus E."/>
            <person name="Pryszcz L."/>
            <person name="Cillingova A."/>
            <person name="Nosek J."/>
            <person name="Gabaldon T."/>
        </authorList>
    </citation>
    <scope>NUCLEOTIDE SEQUENCE</scope>
    <source>
        <strain evidence="7">CBS 10844</strain>
    </source>
</reference>
<dbReference type="GO" id="GO:0005524">
    <property type="term" value="F:ATP binding"/>
    <property type="evidence" value="ECO:0007669"/>
    <property type="project" value="UniProtKB-KW"/>
</dbReference>
<proteinExistence type="inferred from homology"/>
<dbReference type="PANTHER" id="PTHR23407">
    <property type="entry name" value="ATPASE INHIBITOR/5-FORMYLTETRAHYDROFOLATE CYCLO-LIGASE"/>
    <property type="match status" value="1"/>
</dbReference>
<keyword evidence="2" id="KW-0547">Nucleotide-binding</keyword>
<comment type="catalytic activity">
    <reaction evidence="4">
        <text>(6S)-5-formyl-5,6,7,8-tetrahydrofolate + ATP = (6R)-5,10-methenyltetrahydrofolate + ADP + phosphate</text>
        <dbReference type="Rhea" id="RHEA:10488"/>
        <dbReference type="ChEBI" id="CHEBI:30616"/>
        <dbReference type="ChEBI" id="CHEBI:43474"/>
        <dbReference type="ChEBI" id="CHEBI:57455"/>
        <dbReference type="ChEBI" id="CHEBI:57457"/>
        <dbReference type="ChEBI" id="CHEBI:456216"/>
        <dbReference type="EC" id="6.3.3.2"/>
    </reaction>
</comment>
<evidence type="ECO:0000313" key="7">
    <source>
        <dbReference type="EMBL" id="KAI3405460.2"/>
    </source>
</evidence>
<feature type="transmembrane region" description="Helical" evidence="6">
    <location>
        <begin position="20"/>
        <end position="43"/>
    </location>
</feature>
<keyword evidence="6" id="KW-0472">Membrane</keyword>
<dbReference type="InterPro" id="IPR002698">
    <property type="entry name" value="FTHF_cligase"/>
</dbReference>
<sequence>MRGIKISASTVSRLSKYGTIVNVLAGAYIGGLIVSLGSFYLIYHDANERQRIPFELSFQDQIDTVQAINKDDVLQKPTYAVKHYRKVLINLAKASDANLDESKYPGYEIPLIDPEVLIYQKSNKFANFYIDLILRYSKALLVKGEVQASLDTLSKVIDNDLIYYKLGDAERLSECSRLLAFVYSDPQDRIALLKKSIDMLKQTYSSIRLNDDYTLVKGSKISDELLACLNDLAFQYAKLSSSSQQTYQSKSESKSKSKSMSISRFEKQKYLEEALAIYLSNLQTLTNIRESLETRTKNQSNYPLFNVDRENLITQICALKAHISEILWSQGYKQNAISWSEEVLKELFYDNAASPQVTSMLENVLNNLIAMYTKIKKPEEVRRCNELKSELKSYARSSTSISTKRFDRWYHDLIKRWSEILYDQGPLGIITKPLQERFGPGVRVRELEEFEKEDELVDINSWVAFGMSSSTGIKLAKKQLRSRVQSRLQTVSQDSLFAQSQLILANLLQLPIFQDAQNVAVFMNMPDSEVKTMPVIAKCYEVGKKVYLPRCNMVQVPNRKKNYLSMLHVPMLQDVANLTPQGKYHLLEPVEGEDALDTGELDLMLIPGVAFNANLERLGHGAGFYDEFLSTFYKKWSRLPYLIGLSLDEQIVSEGEIPTEVHDYKLDKVVTGTRVFSATTLSPLSSRAR</sequence>
<accession>A0AAI9SZX7</accession>
<dbReference type="AlphaFoldDB" id="A0AAI9SZX7"/>
<keyword evidence="6" id="KW-0812">Transmembrane</keyword>
<gene>
    <name evidence="7" type="ORF">KGF56_001730</name>
</gene>
<name>A0AAI9SZX7_9ASCO</name>
<dbReference type="EMBL" id="JAHUZD010000030">
    <property type="protein sequence ID" value="KAI3405460.2"/>
    <property type="molecule type" value="Genomic_DNA"/>
</dbReference>
<dbReference type="RefSeq" id="XP_049181205.1">
    <property type="nucleotide sequence ID" value="XM_049322884.1"/>
</dbReference>
<comment type="similarity">
    <text evidence="1">Belongs to the 5-formyltetrahydrofolate cyclo-ligase family.</text>
</comment>
<dbReference type="GO" id="GO:0009396">
    <property type="term" value="P:folic acid-containing compound biosynthetic process"/>
    <property type="evidence" value="ECO:0007669"/>
    <property type="project" value="TreeGrafter"/>
</dbReference>
<evidence type="ECO:0000256" key="5">
    <source>
        <dbReference type="ARBA" id="ARBA00038966"/>
    </source>
</evidence>
<keyword evidence="3" id="KW-0067">ATP-binding</keyword>
<protein>
    <recommendedName>
        <fullName evidence="5">5-formyltetrahydrofolate cyclo-ligase</fullName>
        <ecNumber evidence="5">6.3.3.2</ecNumber>
    </recommendedName>
</protein>
<dbReference type="PANTHER" id="PTHR23407:SF1">
    <property type="entry name" value="5-FORMYLTETRAHYDROFOLATE CYCLO-LIGASE"/>
    <property type="match status" value="1"/>
</dbReference>
<dbReference type="GO" id="GO:0035999">
    <property type="term" value="P:tetrahydrofolate interconversion"/>
    <property type="evidence" value="ECO:0007669"/>
    <property type="project" value="TreeGrafter"/>
</dbReference>
<evidence type="ECO:0000313" key="8">
    <source>
        <dbReference type="Proteomes" id="UP001202479"/>
    </source>
</evidence>
<dbReference type="InterPro" id="IPR024185">
    <property type="entry name" value="FTHF_cligase-like_sf"/>
</dbReference>
<comment type="caution">
    <text evidence="7">The sequence shown here is derived from an EMBL/GenBank/DDBJ whole genome shotgun (WGS) entry which is preliminary data.</text>
</comment>
<evidence type="ECO:0000256" key="2">
    <source>
        <dbReference type="ARBA" id="ARBA00022741"/>
    </source>
</evidence>
<dbReference type="Proteomes" id="UP001202479">
    <property type="component" value="Unassembled WGS sequence"/>
</dbReference>
<dbReference type="GO" id="GO:0030272">
    <property type="term" value="F:5-formyltetrahydrofolate cyclo-ligase activity"/>
    <property type="evidence" value="ECO:0007669"/>
    <property type="project" value="UniProtKB-EC"/>
</dbReference>
<dbReference type="EC" id="6.3.3.2" evidence="5"/>
<dbReference type="InterPro" id="IPR037171">
    <property type="entry name" value="NagB/RpiA_transferase-like"/>
</dbReference>
<dbReference type="Gene3D" id="3.40.50.10420">
    <property type="entry name" value="NagB/RpiA/CoA transferase-like"/>
    <property type="match status" value="1"/>
</dbReference>
<dbReference type="SUPFAM" id="SSF100950">
    <property type="entry name" value="NagB/RpiA/CoA transferase-like"/>
    <property type="match status" value="1"/>
</dbReference>
<keyword evidence="8" id="KW-1185">Reference proteome</keyword>
<organism evidence="7 8">
    <name type="scientific">Candida oxycetoniae</name>
    <dbReference type="NCBI Taxonomy" id="497107"/>
    <lineage>
        <taxon>Eukaryota</taxon>
        <taxon>Fungi</taxon>
        <taxon>Dikarya</taxon>
        <taxon>Ascomycota</taxon>
        <taxon>Saccharomycotina</taxon>
        <taxon>Pichiomycetes</taxon>
        <taxon>Debaryomycetaceae</taxon>
        <taxon>Candida/Lodderomyces clade</taxon>
        <taxon>Candida</taxon>
    </lineage>
</organism>
<evidence type="ECO:0000256" key="1">
    <source>
        <dbReference type="ARBA" id="ARBA00010638"/>
    </source>
</evidence>
<evidence type="ECO:0000256" key="6">
    <source>
        <dbReference type="SAM" id="Phobius"/>
    </source>
</evidence>
<keyword evidence="6" id="KW-1133">Transmembrane helix</keyword>
<dbReference type="GeneID" id="73379347"/>
<dbReference type="NCBIfam" id="TIGR02727">
    <property type="entry name" value="MTHFS_bact"/>
    <property type="match status" value="1"/>
</dbReference>